<gene>
    <name evidence="2" type="ORF">TH63_13025</name>
</gene>
<dbReference type="Proteomes" id="UP000036458">
    <property type="component" value="Chromosome"/>
</dbReference>
<keyword evidence="2" id="KW-0808">Transferase</keyword>
<dbReference type="PATRIC" id="fig|1379910.4.peg.2826"/>
<dbReference type="AlphaFoldDB" id="A0A0H4W7C6"/>
<name>A0A0H4W7C6_9BACT</name>
<dbReference type="RefSeq" id="WP_048921318.1">
    <property type="nucleotide sequence ID" value="NZ_CP010777.1"/>
</dbReference>
<proteinExistence type="predicted"/>
<dbReference type="SUPFAM" id="SSF160574">
    <property type="entry name" value="BT0923-like"/>
    <property type="match status" value="1"/>
</dbReference>
<protein>
    <submittedName>
        <fullName evidence="2">Nicotinate-nucleotide adenylyltransferase</fullName>
    </submittedName>
</protein>
<dbReference type="EMBL" id="CP010777">
    <property type="protein sequence ID" value="AKQ46336.1"/>
    <property type="molecule type" value="Genomic_DNA"/>
</dbReference>
<evidence type="ECO:0000256" key="1">
    <source>
        <dbReference type="SAM" id="SignalP"/>
    </source>
</evidence>
<dbReference type="KEGG" id="ruf:TH63_13025"/>
<dbReference type="STRING" id="1379910.TH63_13025"/>
<keyword evidence="2" id="KW-0548">Nucleotidyltransferase</keyword>
<keyword evidence="3" id="KW-1185">Reference proteome</keyword>
<reference evidence="2 3" key="1">
    <citation type="submission" date="2015-01" db="EMBL/GenBank/DDBJ databases">
        <title>Rufibacter sp./DG31D/ whole genome sequencing.</title>
        <authorList>
            <person name="Kim M.K."/>
            <person name="Srinivasan S."/>
            <person name="Lee J.-J."/>
        </authorList>
    </citation>
    <scope>NUCLEOTIDE SEQUENCE [LARGE SCALE GENOMIC DNA]</scope>
    <source>
        <strain evidence="2 3">DG31D</strain>
    </source>
</reference>
<evidence type="ECO:0000313" key="3">
    <source>
        <dbReference type="Proteomes" id="UP000036458"/>
    </source>
</evidence>
<dbReference type="GO" id="GO:0016779">
    <property type="term" value="F:nucleotidyltransferase activity"/>
    <property type="evidence" value="ECO:0007669"/>
    <property type="project" value="UniProtKB-KW"/>
</dbReference>
<sequence>MKRLNILPLLASLALFLVGFVNLATAQDVKLPEIRVTAVNYKYLSALDKNEVSEPVKLLRREAAAYDIRTSSVYEDDYDNYSISFEIPQGKILATYDENGKLLRTAERFTNTALPPAVAKAVVTKYPGWKIAKDVYLVSYSEPKGAKKKYKITLENGDKRMKVKTDENGQFL</sequence>
<organism evidence="2 3">
    <name type="scientific">Rufibacter radiotolerans</name>
    <dbReference type="NCBI Taxonomy" id="1379910"/>
    <lineage>
        <taxon>Bacteria</taxon>
        <taxon>Pseudomonadati</taxon>
        <taxon>Bacteroidota</taxon>
        <taxon>Cytophagia</taxon>
        <taxon>Cytophagales</taxon>
        <taxon>Hymenobacteraceae</taxon>
        <taxon>Rufibacter</taxon>
    </lineage>
</organism>
<evidence type="ECO:0000313" key="2">
    <source>
        <dbReference type="EMBL" id="AKQ46336.1"/>
    </source>
</evidence>
<keyword evidence="1" id="KW-0732">Signal</keyword>
<feature type="chain" id="PRO_5005212584" evidence="1">
    <location>
        <begin position="27"/>
        <end position="172"/>
    </location>
</feature>
<dbReference type="Gene3D" id="3.10.450.360">
    <property type="match status" value="1"/>
</dbReference>
<feature type="signal peptide" evidence="1">
    <location>
        <begin position="1"/>
        <end position="26"/>
    </location>
</feature>
<accession>A0A0H4W7C6</accession>